<dbReference type="PANTHER" id="PTHR42470:SF2">
    <property type="match status" value="1"/>
</dbReference>
<reference evidence="4 5" key="1">
    <citation type="submission" date="2015-09" db="EMBL/GenBank/DDBJ databases">
        <title>Draft genome of a European isolate of the apple canker pathogen Neonectria ditissima.</title>
        <authorList>
            <person name="Gomez-Cortecero A."/>
            <person name="Harrison R.J."/>
            <person name="Armitage A.D."/>
        </authorList>
    </citation>
    <scope>NUCLEOTIDE SEQUENCE [LARGE SCALE GENOMIC DNA]</scope>
    <source>
        <strain evidence="4 5">R09/05</strain>
    </source>
</reference>
<dbReference type="Pfam" id="PF25545">
    <property type="entry name" value="DUF7924"/>
    <property type="match status" value="1"/>
</dbReference>
<feature type="domain" description="DUF7924" evidence="3">
    <location>
        <begin position="212"/>
        <end position="436"/>
    </location>
</feature>
<keyword evidence="2" id="KW-0472">Membrane</keyword>
<name>A0A0P7BNC3_9HYPO</name>
<feature type="compositionally biased region" description="Basic residues" evidence="1">
    <location>
        <begin position="128"/>
        <end position="139"/>
    </location>
</feature>
<evidence type="ECO:0000259" key="3">
    <source>
        <dbReference type="Pfam" id="PF25545"/>
    </source>
</evidence>
<gene>
    <name evidence="4" type="ORF">AK830_g4296</name>
</gene>
<dbReference type="OrthoDB" id="5132737at2759"/>
<accession>A0A0P7BNC3</accession>
<dbReference type="PANTHER" id="PTHR42470">
    <property type="entry name" value="VAST DOMAIN-CONTAINING PROTEIN"/>
    <property type="match status" value="1"/>
</dbReference>
<comment type="caution">
    <text evidence="4">The sequence shown here is derived from an EMBL/GenBank/DDBJ whole genome shotgun (WGS) entry which is preliminary data.</text>
</comment>
<proteinExistence type="predicted"/>
<organism evidence="4 5">
    <name type="scientific">Neonectria ditissima</name>
    <dbReference type="NCBI Taxonomy" id="78410"/>
    <lineage>
        <taxon>Eukaryota</taxon>
        <taxon>Fungi</taxon>
        <taxon>Dikarya</taxon>
        <taxon>Ascomycota</taxon>
        <taxon>Pezizomycotina</taxon>
        <taxon>Sordariomycetes</taxon>
        <taxon>Hypocreomycetidae</taxon>
        <taxon>Hypocreales</taxon>
        <taxon>Nectriaceae</taxon>
        <taxon>Neonectria</taxon>
    </lineage>
</organism>
<keyword evidence="5" id="KW-1185">Reference proteome</keyword>
<dbReference type="EMBL" id="LKCW01000051">
    <property type="protein sequence ID" value="KPM42262.1"/>
    <property type="molecule type" value="Genomic_DNA"/>
</dbReference>
<feature type="compositionally biased region" description="Basic and acidic residues" evidence="1">
    <location>
        <begin position="150"/>
        <end position="164"/>
    </location>
</feature>
<feature type="compositionally biased region" description="Polar residues" evidence="1">
    <location>
        <begin position="140"/>
        <end position="149"/>
    </location>
</feature>
<evidence type="ECO:0000256" key="2">
    <source>
        <dbReference type="SAM" id="Phobius"/>
    </source>
</evidence>
<dbReference type="STRING" id="78410.A0A0P7BNC3"/>
<evidence type="ECO:0000256" key="1">
    <source>
        <dbReference type="SAM" id="MobiDB-lite"/>
    </source>
</evidence>
<evidence type="ECO:0000313" key="5">
    <source>
        <dbReference type="Proteomes" id="UP000050424"/>
    </source>
</evidence>
<protein>
    <recommendedName>
        <fullName evidence="3">DUF7924 domain-containing protein</fullName>
    </recommendedName>
</protein>
<sequence>MPTRLAAGIQLPIAEHSQPPKGANAQRIKVRKPRPQRLPNTPHPQRTPIQRKRRKRTIEDAIDPSPDPPPKRLRTSPVQSAAGESQDHSEVDSGGDRCPIDPIDFWTRQGQWPREYFDFDMEHRLARKRSTSSLPRKRSNSATSTTPSDQKPREEKSAQYRDPRYETLLATKGTYMETSELGITVESKRVCEDLLFKSQTTPQGSIFDNPTFEKACKNLQNKNEARIVQDISRLIVPSAETLALYDKRLSILTESVNEEWNNSIPVTGKRPQPDYAAGFRRQAFTEDQLAKLSPFLGDFIAGDLSLFMATYYVYFPFLACEVKCGAAALDIADRQNAHSMTLAARAVVELFRLVQREDEIDRQILAFSISHDHRSVRIYGCYLVINRENTTYYRHPIRTFDFTELDGREKWTTYQFTKNIYDIWMPHHYKKICSAIDQLPSKSRHEAPSLSEATGLSQSLASHHLVHLETDTASLRGGQKEEKSRQETLELAVIRFLDRSSHMEISEGGGTGIAEPHGQHRRRRGLSRRFLIPLYVAVLALARTVAVFLSLAQVCCPPPPPSARMCARSLTMVQSALSCLSRIPILSAILCAAVCVFSPLPLATFFSSSSSVTRHA</sequence>
<dbReference type="Proteomes" id="UP000050424">
    <property type="component" value="Unassembled WGS sequence"/>
</dbReference>
<keyword evidence="2" id="KW-0812">Transmembrane</keyword>
<keyword evidence="2" id="KW-1133">Transmembrane helix</keyword>
<dbReference type="AlphaFoldDB" id="A0A0P7BNC3"/>
<feature type="region of interest" description="Disordered" evidence="1">
    <location>
        <begin position="128"/>
        <end position="164"/>
    </location>
</feature>
<dbReference type="InterPro" id="IPR057684">
    <property type="entry name" value="DUF7924"/>
</dbReference>
<feature type="region of interest" description="Disordered" evidence="1">
    <location>
        <begin position="1"/>
        <end position="104"/>
    </location>
</feature>
<evidence type="ECO:0000313" key="4">
    <source>
        <dbReference type="EMBL" id="KPM42262.1"/>
    </source>
</evidence>
<feature type="transmembrane region" description="Helical" evidence="2">
    <location>
        <begin position="585"/>
        <end position="606"/>
    </location>
</feature>
<feature type="transmembrane region" description="Helical" evidence="2">
    <location>
        <begin position="530"/>
        <end position="552"/>
    </location>
</feature>
<feature type="compositionally biased region" description="Basic and acidic residues" evidence="1">
    <location>
        <begin position="85"/>
        <end position="99"/>
    </location>
</feature>